<dbReference type="Proteomes" id="UP001249851">
    <property type="component" value="Unassembled WGS sequence"/>
</dbReference>
<dbReference type="EMBL" id="JARQWQ010000126">
    <property type="protein sequence ID" value="KAK2549438.1"/>
    <property type="molecule type" value="Genomic_DNA"/>
</dbReference>
<name>A0AAD9UTK7_ACRCE</name>
<organism evidence="1 2">
    <name type="scientific">Acropora cervicornis</name>
    <name type="common">Staghorn coral</name>
    <dbReference type="NCBI Taxonomy" id="6130"/>
    <lineage>
        <taxon>Eukaryota</taxon>
        <taxon>Metazoa</taxon>
        <taxon>Cnidaria</taxon>
        <taxon>Anthozoa</taxon>
        <taxon>Hexacorallia</taxon>
        <taxon>Scleractinia</taxon>
        <taxon>Astrocoeniina</taxon>
        <taxon>Acroporidae</taxon>
        <taxon>Acropora</taxon>
    </lineage>
</organism>
<accession>A0AAD9UTK7</accession>
<keyword evidence="2" id="KW-1185">Reference proteome</keyword>
<reference evidence="1" key="1">
    <citation type="journal article" date="2023" name="G3 (Bethesda)">
        <title>Whole genome assembly and annotation of the endangered Caribbean coral Acropora cervicornis.</title>
        <authorList>
            <person name="Selwyn J.D."/>
            <person name="Vollmer S.V."/>
        </authorList>
    </citation>
    <scope>NUCLEOTIDE SEQUENCE</scope>
    <source>
        <strain evidence="1">K2</strain>
    </source>
</reference>
<gene>
    <name evidence="1" type="ORF">P5673_030113</name>
</gene>
<sequence>MLQNAEKVWNNVIPTELDEQKEFQMQLVGSEAEWMVYPLVGYGDLAHGVSGIPSQPLAHNLDALHKAHLMAAPCQHGVEVLCLPEQAFQRLEELVELETADEVEEPLASMRQLQRRKGLVTESILLVLAQRKPVDRFPNINPK</sequence>
<reference evidence="1" key="2">
    <citation type="journal article" date="2023" name="Science">
        <title>Genomic signatures of disease resistance in endangered staghorn corals.</title>
        <authorList>
            <person name="Vollmer S.V."/>
            <person name="Selwyn J.D."/>
            <person name="Despard B.A."/>
            <person name="Roesel C.L."/>
        </authorList>
    </citation>
    <scope>NUCLEOTIDE SEQUENCE</scope>
    <source>
        <strain evidence="1">K2</strain>
    </source>
</reference>
<comment type="caution">
    <text evidence="1">The sequence shown here is derived from an EMBL/GenBank/DDBJ whole genome shotgun (WGS) entry which is preliminary data.</text>
</comment>
<protein>
    <submittedName>
        <fullName evidence="1">Uncharacterized protein</fullName>
    </submittedName>
</protein>
<proteinExistence type="predicted"/>
<dbReference type="AlphaFoldDB" id="A0AAD9UTK7"/>
<evidence type="ECO:0000313" key="2">
    <source>
        <dbReference type="Proteomes" id="UP001249851"/>
    </source>
</evidence>
<evidence type="ECO:0000313" key="1">
    <source>
        <dbReference type="EMBL" id="KAK2549438.1"/>
    </source>
</evidence>